<accession>A0AAV7NSK1</accession>
<sequence length="145" mass="15786">MTRIPHVRSTADRATRRQQQAEASHALGDHGLTSSVDMEQLSEFTPQSNKMDKYTVTRPATDAAGAPSVPPSELEPSLSEIMAAICDPKNTLEPKHDAVTVDITVLRAYFKKLSEKITAVNIAVLQKMSGGTSTIPDQANYYGDR</sequence>
<comment type="caution">
    <text evidence="2">The sequence shown here is derived from an EMBL/GenBank/DDBJ whole genome shotgun (WGS) entry which is preliminary data.</text>
</comment>
<gene>
    <name evidence="2" type="ORF">NDU88_007249</name>
</gene>
<keyword evidence="3" id="KW-1185">Reference proteome</keyword>
<dbReference type="Proteomes" id="UP001066276">
    <property type="component" value="Chromosome 8"/>
</dbReference>
<dbReference type="EMBL" id="JANPWB010000012">
    <property type="protein sequence ID" value="KAJ1119063.1"/>
    <property type="molecule type" value="Genomic_DNA"/>
</dbReference>
<name>A0AAV7NSK1_PLEWA</name>
<protein>
    <submittedName>
        <fullName evidence="2">Uncharacterized protein</fullName>
    </submittedName>
</protein>
<proteinExistence type="predicted"/>
<feature type="compositionally biased region" description="Polar residues" evidence="1">
    <location>
        <begin position="32"/>
        <end position="49"/>
    </location>
</feature>
<evidence type="ECO:0000256" key="1">
    <source>
        <dbReference type="SAM" id="MobiDB-lite"/>
    </source>
</evidence>
<reference evidence="2" key="1">
    <citation type="journal article" date="2022" name="bioRxiv">
        <title>Sequencing and chromosome-scale assembly of the giantPleurodeles waltlgenome.</title>
        <authorList>
            <person name="Brown T."/>
            <person name="Elewa A."/>
            <person name="Iarovenko S."/>
            <person name="Subramanian E."/>
            <person name="Araus A.J."/>
            <person name="Petzold A."/>
            <person name="Susuki M."/>
            <person name="Suzuki K.-i.T."/>
            <person name="Hayashi T."/>
            <person name="Toyoda A."/>
            <person name="Oliveira C."/>
            <person name="Osipova E."/>
            <person name="Leigh N.D."/>
            <person name="Simon A."/>
            <person name="Yun M.H."/>
        </authorList>
    </citation>
    <scope>NUCLEOTIDE SEQUENCE</scope>
    <source>
        <strain evidence="2">20211129_DDA</strain>
        <tissue evidence="2">Liver</tissue>
    </source>
</reference>
<evidence type="ECO:0000313" key="2">
    <source>
        <dbReference type="EMBL" id="KAJ1119063.1"/>
    </source>
</evidence>
<evidence type="ECO:0000313" key="3">
    <source>
        <dbReference type="Proteomes" id="UP001066276"/>
    </source>
</evidence>
<feature type="region of interest" description="Disordered" evidence="1">
    <location>
        <begin position="1"/>
        <end position="75"/>
    </location>
</feature>
<organism evidence="2 3">
    <name type="scientific">Pleurodeles waltl</name>
    <name type="common">Iberian ribbed newt</name>
    <dbReference type="NCBI Taxonomy" id="8319"/>
    <lineage>
        <taxon>Eukaryota</taxon>
        <taxon>Metazoa</taxon>
        <taxon>Chordata</taxon>
        <taxon>Craniata</taxon>
        <taxon>Vertebrata</taxon>
        <taxon>Euteleostomi</taxon>
        <taxon>Amphibia</taxon>
        <taxon>Batrachia</taxon>
        <taxon>Caudata</taxon>
        <taxon>Salamandroidea</taxon>
        <taxon>Salamandridae</taxon>
        <taxon>Pleurodelinae</taxon>
        <taxon>Pleurodeles</taxon>
    </lineage>
</organism>
<dbReference type="AlphaFoldDB" id="A0AAV7NSK1"/>